<dbReference type="InterPro" id="IPR035906">
    <property type="entry name" value="MetI-like_sf"/>
</dbReference>
<dbReference type="eggNOG" id="COG1175">
    <property type="taxonomic scope" value="Bacteria"/>
</dbReference>
<keyword evidence="3" id="KW-1003">Cell membrane</keyword>
<feature type="transmembrane region" description="Helical" evidence="7">
    <location>
        <begin position="60"/>
        <end position="80"/>
    </location>
</feature>
<keyword evidence="5 7" id="KW-1133">Transmembrane helix</keyword>
<dbReference type="EMBL" id="AAYA01000009">
    <property type="protein sequence ID" value="EBA07516.1"/>
    <property type="molecule type" value="Genomic_DNA"/>
</dbReference>
<evidence type="ECO:0000256" key="7">
    <source>
        <dbReference type="RuleBase" id="RU363032"/>
    </source>
</evidence>
<feature type="transmembrane region" description="Helical" evidence="7">
    <location>
        <begin position="266"/>
        <end position="285"/>
    </location>
</feature>
<organism evidence="9 10">
    <name type="scientific">Sagittula stellata (strain ATCC 700073 / DSM 11524 / E-37)</name>
    <dbReference type="NCBI Taxonomy" id="388399"/>
    <lineage>
        <taxon>Bacteria</taxon>
        <taxon>Pseudomonadati</taxon>
        <taxon>Pseudomonadota</taxon>
        <taxon>Alphaproteobacteria</taxon>
        <taxon>Rhodobacterales</taxon>
        <taxon>Roseobacteraceae</taxon>
        <taxon>Sagittula</taxon>
    </lineage>
</organism>
<evidence type="ECO:0000256" key="1">
    <source>
        <dbReference type="ARBA" id="ARBA00004651"/>
    </source>
</evidence>
<dbReference type="PANTHER" id="PTHR30193:SF37">
    <property type="entry name" value="INNER MEMBRANE ABC TRANSPORTER PERMEASE PROTEIN YCJO"/>
    <property type="match status" value="1"/>
</dbReference>
<feature type="transmembrane region" description="Helical" evidence="7">
    <location>
        <begin position="6"/>
        <end position="24"/>
    </location>
</feature>
<dbReference type="GO" id="GO:0005886">
    <property type="term" value="C:plasma membrane"/>
    <property type="evidence" value="ECO:0007669"/>
    <property type="project" value="UniProtKB-SubCell"/>
</dbReference>
<name>A3K5X7_SAGS3</name>
<dbReference type="InterPro" id="IPR000515">
    <property type="entry name" value="MetI-like"/>
</dbReference>
<dbReference type="GO" id="GO:0055085">
    <property type="term" value="P:transmembrane transport"/>
    <property type="evidence" value="ECO:0007669"/>
    <property type="project" value="InterPro"/>
</dbReference>
<comment type="caution">
    <text evidence="9">The sequence shown here is derived from an EMBL/GenBank/DDBJ whole genome shotgun (WGS) entry which is preliminary data.</text>
</comment>
<dbReference type="PANTHER" id="PTHR30193">
    <property type="entry name" value="ABC TRANSPORTER PERMEASE PROTEIN"/>
    <property type="match status" value="1"/>
</dbReference>
<evidence type="ECO:0000313" key="10">
    <source>
        <dbReference type="Proteomes" id="UP000005713"/>
    </source>
</evidence>
<proteinExistence type="inferred from homology"/>
<feature type="transmembrane region" description="Helical" evidence="7">
    <location>
        <begin position="242"/>
        <end position="260"/>
    </location>
</feature>
<dbReference type="SUPFAM" id="SSF161098">
    <property type="entry name" value="MetI-like"/>
    <property type="match status" value="2"/>
</dbReference>
<feature type="transmembrane region" description="Helical" evidence="7">
    <location>
        <begin position="135"/>
        <end position="156"/>
    </location>
</feature>
<feature type="transmembrane region" description="Helical" evidence="7">
    <location>
        <begin position="446"/>
        <end position="466"/>
    </location>
</feature>
<accession>A3K5X7</accession>
<keyword evidence="2 7" id="KW-0813">Transport</keyword>
<evidence type="ECO:0000256" key="4">
    <source>
        <dbReference type="ARBA" id="ARBA00022692"/>
    </source>
</evidence>
<dbReference type="InterPro" id="IPR051393">
    <property type="entry name" value="ABC_transporter_permease"/>
</dbReference>
<evidence type="ECO:0000259" key="8">
    <source>
        <dbReference type="PROSITE" id="PS50928"/>
    </source>
</evidence>
<dbReference type="Proteomes" id="UP000005713">
    <property type="component" value="Unassembled WGS sequence"/>
</dbReference>
<feature type="transmembrane region" description="Helical" evidence="7">
    <location>
        <begin position="337"/>
        <end position="360"/>
    </location>
</feature>
<reference evidence="9 10" key="1">
    <citation type="submission" date="2006-06" db="EMBL/GenBank/DDBJ databases">
        <authorList>
            <person name="Moran M.A."/>
            <person name="Ferriera S."/>
            <person name="Johnson J."/>
            <person name="Kravitz S."/>
            <person name="Beeson K."/>
            <person name="Sutton G."/>
            <person name="Rogers Y.-H."/>
            <person name="Friedman R."/>
            <person name="Frazier M."/>
            <person name="Venter J.C."/>
        </authorList>
    </citation>
    <scope>NUCLEOTIDE SEQUENCE [LARGE SCALE GENOMIC DNA]</scope>
    <source>
        <strain evidence="9 10">E-37</strain>
    </source>
</reference>
<keyword evidence="6 7" id="KW-0472">Membrane</keyword>
<evidence type="ECO:0000256" key="2">
    <source>
        <dbReference type="ARBA" id="ARBA00022448"/>
    </source>
</evidence>
<feature type="transmembrane region" description="Helical" evidence="7">
    <location>
        <begin position="381"/>
        <end position="403"/>
    </location>
</feature>
<feature type="transmembrane region" description="Helical" evidence="7">
    <location>
        <begin position="297"/>
        <end position="317"/>
    </location>
</feature>
<dbReference type="PROSITE" id="PS50928">
    <property type="entry name" value="ABC_TM1"/>
    <property type="match status" value="1"/>
</dbReference>
<comment type="similarity">
    <text evidence="7">Belongs to the binding-protein-dependent transport system permease family.</text>
</comment>
<dbReference type="CDD" id="cd06261">
    <property type="entry name" value="TM_PBP2"/>
    <property type="match status" value="1"/>
</dbReference>
<evidence type="ECO:0000313" key="9">
    <source>
        <dbReference type="EMBL" id="EBA07516.1"/>
    </source>
</evidence>
<protein>
    <submittedName>
        <fullName evidence="9">Probable sugar ABC transporter, permease protein</fullName>
    </submittedName>
</protein>
<dbReference type="RefSeq" id="WP_005860595.1">
    <property type="nucleotide sequence ID" value="NZ_AAYA01000009.1"/>
</dbReference>
<comment type="subcellular location">
    <subcellularLocation>
        <location evidence="1 7">Cell membrane</location>
        <topology evidence="1 7">Multi-pass membrane protein</topology>
    </subcellularLocation>
</comment>
<gene>
    <name evidence="9" type="ORF">SSE37_21995</name>
</gene>
<dbReference type="AlphaFoldDB" id="A3K5X7"/>
<evidence type="ECO:0000256" key="5">
    <source>
        <dbReference type="ARBA" id="ARBA00022989"/>
    </source>
</evidence>
<feature type="transmembrane region" description="Helical" evidence="7">
    <location>
        <begin position="168"/>
        <end position="188"/>
    </location>
</feature>
<dbReference type="Gene3D" id="1.10.3720.10">
    <property type="entry name" value="MetI-like"/>
    <property type="match status" value="2"/>
</dbReference>
<feature type="transmembrane region" description="Helical" evidence="7">
    <location>
        <begin position="208"/>
        <end position="230"/>
    </location>
</feature>
<keyword evidence="10" id="KW-1185">Reference proteome</keyword>
<evidence type="ECO:0000256" key="3">
    <source>
        <dbReference type="ARBA" id="ARBA00022475"/>
    </source>
</evidence>
<sequence>MTPAGLALTILGLAWVVGGSAWLLSHRSYTLRHVPRFFADLLGFPVELSQSLFGRIGVPYALLLPNMLIFGFFTFLPMILNVYVSMTGGSSIALFDRPFVGLEKYRDIFECANILIPKTCSNAGYNFWTGMFNTLWFVVIQVPVMVVVALLTALVVNRNIRGRGFWRAMFFYPVMLSPVVIANIWNWVLHRKGALNAAIGGTQDTLTGLAGLSGFDIAATVLFGIVLMVVSERTLRGERGLSTPWASVFCGIFALLTAWAQPLSLAGLPGSGWLGLALAAALLWLVASERAIARAAVIAFGIAAVLMLLSIQFDAVFDFGRHRPVNWLVTPNTGWPFFWLVFVFCWSHMGFYMLILLAGLQAIPADLYEAAKMDATKPFRAFRRITLPLVMPTLTVVLVLSLIRSFQIFDEVYLLTGGGPGRETFMVVQNIYEVAFSSNHPDYGQAAAGSILMAVVIAVFTFFQLWMTRRQSDL</sequence>
<feature type="domain" description="ABC transmembrane type-1" evidence="8">
    <location>
        <begin position="131"/>
        <end position="464"/>
    </location>
</feature>
<dbReference type="Pfam" id="PF00528">
    <property type="entry name" value="BPD_transp_1"/>
    <property type="match status" value="1"/>
</dbReference>
<keyword evidence="4 7" id="KW-0812">Transmembrane</keyword>
<evidence type="ECO:0000256" key="6">
    <source>
        <dbReference type="ARBA" id="ARBA00023136"/>
    </source>
</evidence>